<gene>
    <name evidence="2" type="ORF">G1H19_21150</name>
</gene>
<evidence type="ECO:0000313" key="3">
    <source>
        <dbReference type="Proteomes" id="UP000470470"/>
    </source>
</evidence>
<proteinExistence type="predicted"/>
<feature type="domain" description="DUF1023" evidence="1">
    <location>
        <begin position="295"/>
        <end position="460"/>
    </location>
</feature>
<name>A0A7K3WL75_9ACTN</name>
<dbReference type="InterPro" id="IPR029058">
    <property type="entry name" value="AB_hydrolase_fold"/>
</dbReference>
<accession>A0A7K3WL75</accession>
<dbReference type="AlphaFoldDB" id="A0A7K3WL75"/>
<dbReference type="Proteomes" id="UP000470470">
    <property type="component" value="Unassembled WGS sequence"/>
</dbReference>
<dbReference type="Pfam" id="PF06259">
    <property type="entry name" value="Abhydrolase_8"/>
    <property type="match status" value="1"/>
</dbReference>
<dbReference type="SUPFAM" id="SSF53474">
    <property type="entry name" value="alpha/beta-Hydrolases"/>
    <property type="match status" value="1"/>
</dbReference>
<keyword evidence="3" id="KW-1185">Reference proteome</keyword>
<organism evidence="2 3">
    <name type="scientific">Goekera deserti</name>
    <dbReference type="NCBI Taxonomy" id="2497753"/>
    <lineage>
        <taxon>Bacteria</taxon>
        <taxon>Bacillati</taxon>
        <taxon>Actinomycetota</taxon>
        <taxon>Actinomycetes</taxon>
        <taxon>Geodermatophilales</taxon>
        <taxon>Geodermatophilaceae</taxon>
        <taxon>Goekera</taxon>
    </lineage>
</organism>
<evidence type="ECO:0000313" key="2">
    <source>
        <dbReference type="EMBL" id="NEL56480.1"/>
    </source>
</evidence>
<protein>
    <recommendedName>
        <fullName evidence="1">DUF1023 domain-containing protein</fullName>
    </recommendedName>
</protein>
<dbReference type="RefSeq" id="WP_152729563.1">
    <property type="nucleotide sequence ID" value="NZ_JAABOZ010000003.1"/>
</dbReference>
<sequence length="506" mass="51586">MSAPVPLSAVLTWDVVQLRSSVGTLDLVAGRTGAWRLRLDAVTQELSRAVCWSGPAASAAAGVLVELSTVTSGVEQSLVPSVEQLTLLFTAATSAQELAAQAFAAAAAGPVTLLDDGSLSAPPLLPGSAMAPDQLAALDAMADAGRLAVALAAAAQEQVTQVAAHARGAADALTPLRPGGPAADFADLAGPLAPDVVVLPLLPPHHTPEQAARWWSGLTSAQQYTAIAEQPAVVGGLDGVPAWARDLANRAVLEAEVQSLDTTSERHATAQAVAAQLRAQEQDGRLVQLHRLDLDQGLVGIAIGDLDAAGEVAVFVPGITTTAGDDLDGLGAAAVRIVGATEQAAPGVEAAVLVWLGYRTPGLLTAPFPFAAERGGRALDRALDGLAAARPGPAAARTTVVAHSYGTTVVDHAADEDGALAADAVVLLGSPGVSEWTAGGLEVDEVYDAASPADPVSYVSWFGQNTWMPLWGSEGLPTDITQWHTEYLDADRPTLEAIGEVVAGTR</sequence>
<reference evidence="2 3" key="1">
    <citation type="submission" date="2020-02" db="EMBL/GenBank/DDBJ databases">
        <title>The whole genome sequence of CPCC 205119.</title>
        <authorList>
            <person name="Jiang Z."/>
        </authorList>
    </citation>
    <scope>NUCLEOTIDE SEQUENCE [LARGE SCALE GENOMIC DNA]</scope>
    <source>
        <strain evidence="2 3">CPCC 205119</strain>
    </source>
</reference>
<evidence type="ECO:0000259" key="1">
    <source>
        <dbReference type="Pfam" id="PF06259"/>
    </source>
</evidence>
<dbReference type="InterPro" id="IPR010427">
    <property type="entry name" value="DUF1023"/>
</dbReference>
<dbReference type="EMBL" id="JAAGWK010000036">
    <property type="protein sequence ID" value="NEL56480.1"/>
    <property type="molecule type" value="Genomic_DNA"/>
</dbReference>
<comment type="caution">
    <text evidence="2">The sequence shown here is derived from an EMBL/GenBank/DDBJ whole genome shotgun (WGS) entry which is preliminary data.</text>
</comment>